<dbReference type="InterPro" id="IPR013766">
    <property type="entry name" value="Thioredoxin_domain"/>
</dbReference>
<evidence type="ECO:0000256" key="2">
    <source>
        <dbReference type="SAM" id="Phobius"/>
    </source>
</evidence>
<dbReference type="InterPro" id="IPR050553">
    <property type="entry name" value="Thioredoxin_ResA/DsbE_sf"/>
</dbReference>
<keyword evidence="1" id="KW-1015">Disulfide bond</keyword>
<dbReference type="SUPFAM" id="SSF52833">
    <property type="entry name" value="Thioredoxin-like"/>
    <property type="match status" value="1"/>
</dbReference>
<dbReference type="PANTHER" id="PTHR42852:SF17">
    <property type="entry name" value="THIOREDOXIN-LIKE PROTEIN HI_1115"/>
    <property type="match status" value="1"/>
</dbReference>
<dbReference type="Proteomes" id="UP001258181">
    <property type="component" value="Unassembled WGS sequence"/>
</dbReference>
<reference evidence="4 5" key="1">
    <citation type="submission" date="2023-07" db="EMBL/GenBank/DDBJ databases">
        <title>Sorghum-associated microbial communities from plants grown in Nebraska, USA.</title>
        <authorList>
            <person name="Schachtman D."/>
        </authorList>
    </citation>
    <scope>NUCLEOTIDE SEQUENCE [LARGE SCALE GENOMIC DNA]</scope>
    <source>
        <strain evidence="4 5">BE211</strain>
    </source>
</reference>
<protein>
    <submittedName>
        <fullName evidence="4">Peroxiredoxin</fullName>
    </submittedName>
</protein>
<feature type="transmembrane region" description="Helical" evidence="2">
    <location>
        <begin position="6"/>
        <end position="29"/>
    </location>
</feature>
<keyword evidence="2" id="KW-0472">Membrane</keyword>
<dbReference type="InterPro" id="IPR000866">
    <property type="entry name" value="AhpC/TSA"/>
</dbReference>
<dbReference type="EMBL" id="JAVDWA010000003">
    <property type="protein sequence ID" value="MDR7073050.1"/>
    <property type="molecule type" value="Genomic_DNA"/>
</dbReference>
<sequence>MIGSFPLKAVWLAILGSALVGYGIIAFKLKNQDDKKQLLEVMSNAIVLFWLVWKFSYAFLHPLLLIKHPVNLLYFNGGETGIAIGIISAVLYLLRSARKRDLDRSRIFYCVVLGLTLFFTLYYGAQYFNDTLLTDGLISLFFAVLSLYLYTNGAFQPKKTVVSILVTALFFAVLTNGPFSNKRMDSAVIETSASGLSPGNRAPDFKLQTLDGKTVNLSDFKGKVVLLNFWATWCPPCRAEMPEMVRFYNEHSSEKIEILAVNLTDSDTVSSVKKFVKDYKLPFPILLDSAGSLGDTYKTVTIPTTFIIDAKGNIKQKHIGPMSYDMMSDFVKAAR</sequence>
<feature type="transmembrane region" description="Helical" evidence="2">
    <location>
        <begin position="72"/>
        <end position="94"/>
    </location>
</feature>
<dbReference type="PROSITE" id="PS51352">
    <property type="entry name" value="THIOREDOXIN_2"/>
    <property type="match status" value="1"/>
</dbReference>
<dbReference type="InterPro" id="IPR036249">
    <property type="entry name" value="Thioredoxin-like_sf"/>
</dbReference>
<feature type="transmembrane region" description="Helical" evidence="2">
    <location>
        <begin position="161"/>
        <end position="179"/>
    </location>
</feature>
<feature type="domain" description="Thioredoxin" evidence="3">
    <location>
        <begin position="196"/>
        <end position="335"/>
    </location>
</feature>
<dbReference type="InterPro" id="IPR017937">
    <property type="entry name" value="Thioredoxin_CS"/>
</dbReference>
<feature type="transmembrane region" description="Helical" evidence="2">
    <location>
        <begin position="106"/>
        <end position="125"/>
    </location>
</feature>
<dbReference type="CDD" id="cd02966">
    <property type="entry name" value="TlpA_like_family"/>
    <property type="match status" value="1"/>
</dbReference>
<evidence type="ECO:0000313" key="5">
    <source>
        <dbReference type="Proteomes" id="UP001258181"/>
    </source>
</evidence>
<organism evidence="4 5">
    <name type="scientific">Fictibacillus barbaricus</name>
    <dbReference type="NCBI Taxonomy" id="182136"/>
    <lineage>
        <taxon>Bacteria</taxon>
        <taxon>Bacillati</taxon>
        <taxon>Bacillota</taxon>
        <taxon>Bacilli</taxon>
        <taxon>Bacillales</taxon>
        <taxon>Fictibacillaceae</taxon>
        <taxon>Fictibacillus</taxon>
    </lineage>
</organism>
<dbReference type="PANTHER" id="PTHR42852">
    <property type="entry name" value="THIOL:DISULFIDE INTERCHANGE PROTEIN DSBE"/>
    <property type="match status" value="1"/>
</dbReference>
<feature type="transmembrane region" description="Helical" evidence="2">
    <location>
        <begin position="131"/>
        <end position="149"/>
    </location>
</feature>
<gene>
    <name evidence="4" type="ORF">J2X07_002036</name>
</gene>
<keyword evidence="2" id="KW-1133">Transmembrane helix</keyword>
<dbReference type="Gene3D" id="3.40.30.10">
    <property type="entry name" value="Glutaredoxin"/>
    <property type="match status" value="1"/>
</dbReference>
<evidence type="ECO:0000313" key="4">
    <source>
        <dbReference type="EMBL" id="MDR7073050.1"/>
    </source>
</evidence>
<comment type="caution">
    <text evidence="4">The sequence shown here is derived from an EMBL/GenBank/DDBJ whole genome shotgun (WGS) entry which is preliminary data.</text>
</comment>
<keyword evidence="2" id="KW-0812">Transmembrane</keyword>
<dbReference type="Pfam" id="PF00578">
    <property type="entry name" value="AhpC-TSA"/>
    <property type="match status" value="1"/>
</dbReference>
<name>A0ABU1U0R4_9BACL</name>
<proteinExistence type="predicted"/>
<feature type="transmembrane region" description="Helical" evidence="2">
    <location>
        <begin position="41"/>
        <end position="60"/>
    </location>
</feature>
<evidence type="ECO:0000259" key="3">
    <source>
        <dbReference type="PROSITE" id="PS51352"/>
    </source>
</evidence>
<dbReference type="RefSeq" id="WP_310258515.1">
    <property type="nucleotide sequence ID" value="NZ_JAVDWA010000003.1"/>
</dbReference>
<dbReference type="PROSITE" id="PS00194">
    <property type="entry name" value="THIOREDOXIN_1"/>
    <property type="match status" value="1"/>
</dbReference>
<accession>A0ABU1U0R4</accession>
<keyword evidence="5" id="KW-1185">Reference proteome</keyword>
<evidence type="ECO:0000256" key="1">
    <source>
        <dbReference type="ARBA" id="ARBA00023157"/>
    </source>
</evidence>